<dbReference type="Proteomes" id="UP000008207">
    <property type="component" value="Chromosome"/>
</dbReference>
<dbReference type="EMBL" id="CP001349">
    <property type="protein sequence ID" value="ACL56284.1"/>
    <property type="molecule type" value="Genomic_DNA"/>
</dbReference>
<evidence type="ECO:0000313" key="3">
    <source>
        <dbReference type="EMBL" id="ACL56284.1"/>
    </source>
</evidence>
<evidence type="ECO:0000256" key="1">
    <source>
        <dbReference type="SAM" id="MobiDB-lite"/>
    </source>
</evidence>
<proteinExistence type="predicted"/>
<feature type="compositionally biased region" description="Gly residues" evidence="1">
    <location>
        <begin position="112"/>
        <end position="133"/>
    </location>
</feature>
<feature type="compositionally biased region" description="Low complexity" evidence="1">
    <location>
        <begin position="55"/>
        <end position="74"/>
    </location>
</feature>
<keyword evidence="2" id="KW-0732">Signal</keyword>
<gene>
    <name evidence="3" type="ordered locus">Mnod_1283</name>
</gene>
<dbReference type="RefSeq" id="WP_015927980.1">
    <property type="nucleotide sequence ID" value="NC_011894.1"/>
</dbReference>
<evidence type="ECO:0000256" key="2">
    <source>
        <dbReference type="SAM" id="SignalP"/>
    </source>
</evidence>
<accession>B8IKS7</accession>
<dbReference type="AlphaFoldDB" id="B8IKS7"/>
<feature type="region of interest" description="Disordered" evidence="1">
    <location>
        <begin position="54"/>
        <end position="133"/>
    </location>
</feature>
<evidence type="ECO:0000313" key="4">
    <source>
        <dbReference type="Proteomes" id="UP000008207"/>
    </source>
</evidence>
<organism evidence="3 4">
    <name type="scientific">Methylobacterium nodulans (strain LMG 21967 / CNCM I-2342 / ORS 2060)</name>
    <dbReference type="NCBI Taxonomy" id="460265"/>
    <lineage>
        <taxon>Bacteria</taxon>
        <taxon>Pseudomonadati</taxon>
        <taxon>Pseudomonadota</taxon>
        <taxon>Alphaproteobacteria</taxon>
        <taxon>Hyphomicrobiales</taxon>
        <taxon>Methylobacteriaceae</taxon>
        <taxon>Methylobacterium</taxon>
    </lineage>
</organism>
<dbReference type="OrthoDB" id="8003440at2"/>
<dbReference type="eggNOG" id="ENOG5031K2X">
    <property type="taxonomic scope" value="Bacteria"/>
</dbReference>
<name>B8IKS7_METNO</name>
<feature type="chain" id="PRO_5002874168" description="Lipoprotein" evidence="2">
    <location>
        <begin position="18"/>
        <end position="133"/>
    </location>
</feature>
<reference evidence="3 4" key="1">
    <citation type="submission" date="2009-01" db="EMBL/GenBank/DDBJ databases">
        <title>Complete sequence of chromosome of Methylobacterium nodulans ORS 2060.</title>
        <authorList>
            <consortium name="US DOE Joint Genome Institute"/>
            <person name="Lucas S."/>
            <person name="Copeland A."/>
            <person name="Lapidus A."/>
            <person name="Glavina del Rio T."/>
            <person name="Dalin E."/>
            <person name="Tice H."/>
            <person name="Bruce D."/>
            <person name="Goodwin L."/>
            <person name="Pitluck S."/>
            <person name="Sims D."/>
            <person name="Brettin T."/>
            <person name="Detter J.C."/>
            <person name="Han C."/>
            <person name="Larimer F."/>
            <person name="Land M."/>
            <person name="Hauser L."/>
            <person name="Kyrpides N."/>
            <person name="Ivanova N."/>
            <person name="Marx C.J."/>
            <person name="Richardson P."/>
        </authorList>
    </citation>
    <scope>NUCLEOTIDE SEQUENCE [LARGE SCALE GENOMIC DNA]</scope>
    <source>
        <strain evidence="4">LMG 21967 / CNCM I-2342 / ORS 2060</strain>
    </source>
</reference>
<evidence type="ECO:0008006" key="5">
    <source>
        <dbReference type="Google" id="ProtNLM"/>
    </source>
</evidence>
<dbReference type="HOGENOM" id="CLU_155834_0_0_5"/>
<keyword evidence="4" id="KW-1185">Reference proteome</keyword>
<dbReference type="PROSITE" id="PS51257">
    <property type="entry name" value="PROKAR_LIPOPROTEIN"/>
    <property type="match status" value="1"/>
</dbReference>
<sequence length="133" mass="13257">MFVLTRARLARASLAVAAAALLGGCINNPLGQTGGVLPANDIGPPPSMRGELRAAARSAAPADADPDQVVATAPTRRLDVPTTTRAGRGAGGDVQPRRIRREDLEDYSPSSGGSGGLTPAIGSGGSVGVGGRF</sequence>
<dbReference type="KEGG" id="mno:Mnod_1283"/>
<protein>
    <recommendedName>
        <fullName evidence="5">Lipoprotein</fullName>
    </recommendedName>
</protein>
<feature type="signal peptide" evidence="2">
    <location>
        <begin position="1"/>
        <end position="17"/>
    </location>
</feature>